<proteinExistence type="predicted"/>
<keyword evidence="2" id="KW-1185">Reference proteome</keyword>
<evidence type="ECO:0008006" key="3">
    <source>
        <dbReference type="Google" id="ProtNLM"/>
    </source>
</evidence>
<reference evidence="1" key="1">
    <citation type="submission" date="2021-04" db="EMBL/GenBank/DDBJ databases">
        <authorList>
            <person name="Pira H."/>
            <person name="Risdian C."/>
            <person name="Wink J."/>
        </authorList>
    </citation>
    <scope>NUCLEOTIDE SEQUENCE</scope>
    <source>
        <strain evidence="1">WH158</strain>
    </source>
</reference>
<dbReference type="RefSeq" id="WP_218405089.1">
    <property type="nucleotide sequence ID" value="NZ_JAGSPC010000001.1"/>
</dbReference>
<evidence type="ECO:0000313" key="1">
    <source>
        <dbReference type="EMBL" id="MBV7259913.1"/>
    </source>
</evidence>
<dbReference type="AlphaFoldDB" id="A0A9X1JNP2"/>
<sequence length="74" mass="8178">MAIVRTFDKLDLKANARHTETNGGWSIQGQDGEKFLQINTVGSSDREIPGKVSQTLRLSKDAVEQLADLAEKHL</sequence>
<accession>A0A9X1JNP2</accession>
<comment type="caution">
    <text evidence="1">The sequence shown here is derived from an EMBL/GenBank/DDBJ whole genome shotgun (WGS) entry which is preliminary data.</text>
</comment>
<evidence type="ECO:0000313" key="2">
    <source>
        <dbReference type="Proteomes" id="UP001138681"/>
    </source>
</evidence>
<dbReference type="Proteomes" id="UP001138681">
    <property type="component" value="Unassembled WGS sequence"/>
</dbReference>
<dbReference type="EMBL" id="JAGSPC010000001">
    <property type="protein sequence ID" value="MBV7259913.1"/>
    <property type="molecule type" value="Genomic_DNA"/>
</dbReference>
<name>A0A9X1JNP2_9SPHN</name>
<gene>
    <name evidence="1" type="ORF">KCG46_10075</name>
</gene>
<protein>
    <recommendedName>
        <fullName evidence="3">Methionyl-tRNA formyltransferase</fullName>
    </recommendedName>
</protein>
<organism evidence="1 2">
    <name type="scientific">Erythrobacter crassostreae</name>
    <dbReference type="NCBI Taxonomy" id="2828328"/>
    <lineage>
        <taxon>Bacteria</taxon>
        <taxon>Pseudomonadati</taxon>
        <taxon>Pseudomonadota</taxon>
        <taxon>Alphaproteobacteria</taxon>
        <taxon>Sphingomonadales</taxon>
        <taxon>Erythrobacteraceae</taxon>
        <taxon>Erythrobacter/Porphyrobacter group</taxon>
        <taxon>Erythrobacter</taxon>
    </lineage>
</organism>